<dbReference type="Pfam" id="PF13443">
    <property type="entry name" value="HTH_26"/>
    <property type="match status" value="1"/>
</dbReference>
<dbReference type="SMART" id="SM00530">
    <property type="entry name" value="HTH_XRE"/>
    <property type="match status" value="1"/>
</dbReference>
<evidence type="ECO:0000313" key="2">
    <source>
        <dbReference type="EMBL" id="RVT53332.1"/>
    </source>
</evidence>
<keyword evidence="3" id="KW-1185">Reference proteome</keyword>
<dbReference type="CDD" id="cd00093">
    <property type="entry name" value="HTH_XRE"/>
    <property type="match status" value="1"/>
</dbReference>
<dbReference type="OrthoDB" id="9805309at2"/>
<protein>
    <submittedName>
        <fullName evidence="2">XRE family transcriptional regulator</fullName>
    </submittedName>
</protein>
<evidence type="ECO:0000313" key="3">
    <source>
        <dbReference type="Proteomes" id="UP000288178"/>
    </source>
</evidence>
<dbReference type="InterPro" id="IPR010982">
    <property type="entry name" value="Lambda_DNA-bd_dom_sf"/>
</dbReference>
<feature type="domain" description="HTH cro/C1-type" evidence="1">
    <location>
        <begin position="17"/>
        <end position="67"/>
    </location>
</feature>
<dbReference type="GO" id="GO:0003677">
    <property type="term" value="F:DNA binding"/>
    <property type="evidence" value="ECO:0007669"/>
    <property type="project" value="InterPro"/>
</dbReference>
<name>A0A437JZ58_9BURK</name>
<reference evidence="2 3" key="1">
    <citation type="submission" date="2019-01" db="EMBL/GenBank/DDBJ databases">
        <authorList>
            <person name="Chen W.-M."/>
        </authorList>
    </citation>
    <scope>NUCLEOTIDE SEQUENCE [LARGE SCALE GENOMIC DNA]</scope>
    <source>
        <strain evidence="2 3">ICH-3</strain>
    </source>
</reference>
<comment type="caution">
    <text evidence="2">The sequence shown here is derived from an EMBL/GenBank/DDBJ whole genome shotgun (WGS) entry which is preliminary data.</text>
</comment>
<dbReference type="Gene3D" id="1.10.260.40">
    <property type="entry name" value="lambda repressor-like DNA-binding domains"/>
    <property type="match status" value="1"/>
</dbReference>
<proteinExistence type="predicted"/>
<dbReference type="InterPro" id="IPR001387">
    <property type="entry name" value="Cro/C1-type_HTH"/>
</dbReference>
<dbReference type="PROSITE" id="PS50943">
    <property type="entry name" value="HTH_CROC1"/>
    <property type="match status" value="1"/>
</dbReference>
<organism evidence="2 3">
    <name type="scientific">Rubrivivax albus</name>
    <dbReference type="NCBI Taxonomy" id="2499835"/>
    <lineage>
        <taxon>Bacteria</taxon>
        <taxon>Pseudomonadati</taxon>
        <taxon>Pseudomonadota</taxon>
        <taxon>Betaproteobacteria</taxon>
        <taxon>Burkholderiales</taxon>
        <taxon>Sphaerotilaceae</taxon>
        <taxon>Rubrivivax</taxon>
    </lineage>
</organism>
<dbReference type="SUPFAM" id="SSF47413">
    <property type="entry name" value="lambda repressor-like DNA-binding domains"/>
    <property type="match status" value="1"/>
</dbReference>
<dbReference type="Proteomes" id="UP000288178">
    <property type="component" value="Unassembled WGS sequence"/>
</dbReference>
<dbReference type="EMBL" id="SACT01000001">
    <property type="protein sequence ID" value="RVT53332.1"/>
    <property type="molecule type" value="Genomic_DNA"/>
</dbReference>
<gene>
    <name evidence="2" type="ORF">ENE75_00015</name>
</gene>
<accession>A0A437JZ58</accession>
<evidence type="ECO:0000259" key="1">
    <source>
        <dbReference type="PROSITE" id="PS50943"/>
    </source>
</evidence>
<dbReference type="AlphaFoldDB" id="A0A437JZ58"/>
<dbReference type="RefSeq" id="WP_128194380.1">
    <property type="nucleotide sequence ID" value="NZ_SACT01000001.1"/>
</dbReference>
<sequence>MIRFRLAEQIEKLQFKQSRRITIQEVAESTGVNRMTLSKILNHKGHSTGTDTLDRLCTYFGCRIEDLVEHVPDELDAA</sequence>